<dbReference type="AlphaFoldDB" id="A0A9L0I3V8"/>
<dbReference type="Pfam" id="PF13499">
    <property type="entry name" value="EF-hand_7"/>
    <property type="match status" value="1"/>
</dbReference>
<dbReference type="Proteomes" id="UP000694387">
    <property type="component" value="Chromosome 2"/>
</dbReference>
<evidence type="ECO:0000256" key="4">
    <source>
        <dbReference type="ARBA" id="ARBA00023273"/>
    </source>
</evidence>
<keyword evidence="4" id="KW-0966">Cell projection</keyword>
<dbReference type="GO" id="GO:0032028">
    <property type="term" value="F:myosin head/neck binding"/>
    <property type="evidence" value="ECO:0007669"/>
    <property type="project" value="Ensembl"/>
</dbReference>
<dbReference type="Gene3D" id="1.10.238.10">
    <property type="entry name" value="EF-hand"/>
    <property type="match status" value="1"/>
</dbReference>
<comment type="similarity">
    <text evidence="2">Belongs to the calmodulin family.</text>
</comment>
<reference evidence="9 10" key="1">
    <citation type="journal article" date="2020" name="Nat. Commun.">
        <title>Donkey genomes provide new insights into domestication and selection for coat color.</title>
        <authorList>
            <person name="Wang"/>
            <person name="C."/>
            <person name="Li"/>
            <person name="H."/>
            <person name="Guo"/>
            <person name="Y."/>
            <person name="Huang"/>
            <person name="J."/>
            <person name="Sun"/>
            <person name="Y."/>
            <person name="Min"/>
            <person name="J."/>
            <person name="Wang"/>
            <person name="J."/>
            <person name="Fang"/>
            <person name="X."/>
            <person name="Zhao"/>
            <person name="Z."/>
            <person name="Wang"/>
            <person name="S."/>
            <person name="Zhang"/>
            <person name="Y."/>
            <person name="Liu"/>
            <person name="Q."/>
            <person name="Jiang"/>
            <person name="Q."/>
            <person name="Wang"/>
            <person name="X."/>
            <person name="Guo"/>
            <person name="Y."/>
            <person name="Yang"/>
            <person name="C."/>
            <person name="Wang"/>
            <person name="Y."/>
            <person name="Tian"/>
            <person name="F."/>
            <person name="Zhuang"/>
            <person name="G."/>
            <person name="Fan"/>
            <person name="Y."/>
            <person name="Gao"/>
            <person name="Q."/>
            <person name="Li"/>
            <person name="Y."/>
            <person name="Ju"/>
            <person name="Z."/>
            <person name="Li"/>
            <person name="J."/>
            <person name="Li"/>
            <person name="R."/>
            <person name="Hou"/>
            <person name="M."/>
            <person name="Yang"/>
            <person name="G."/>
            <person name="Liu"/>
            <person name="G."/>
            <person name="Liu"/>
            <person name="W."/>
            <person name="Guo"/>
            <person name="J."/>
            <person name="Pan"/>
            <person name="S."/>
            <person name="Fan"/>
            <person name="G."/>
            <person name="Zhang"/>
            <person name="W."/>
            <person name="Zhang"/>
            <person name="R."/>
            <person name="Yu"/>
            <person name="J."/>
            <person name="Zhang"/>
            <person name="X."/>
            <person name="Yin"/>
            <person name="Q."/>
            <person name="Ji"/>
            <person name="C."/>
            <person name="Jin"/>
            <person name="Y."/>
            <person name="Yue"/>
            <person name="G."/>
            <person name="Liu"/>
            <person name="M."/>
            <person name="Xu"/>
            <person name="J."/>
            <person name="Liu"/>
            <person name="S."/>
            <person name="Jordana"/>
            <person name="J."/>
            <person name="Noce"/>
            <person name="A."/>
            <person name="Amills"/>
            <person name="M."/>
            <person name="Wu"/>
            <person name="D.D."/>
            <person name="Li"/>
            <person name="S."/>
            <person name="Zhou"/>
            <person name="X. and Zhong"/>
            <person name="J."/>
        </authorList>
    </citation>
    <scope>NUCLEOTIDE SEQUENCE [LARGE SCALE GENOMIC DNA]</scope>
</reference>
<dbReference type="InterPro" id="IPR050230">
    <property type="entry name" value="CALM/Myosin/TropC-like"/>
</dbReference>
<dbReference type="GO" id="GO:0005902">
    <property type="term" value="C:microvillus"/>
    <property type="evidence" value="ECO:0007669"/>
    <property type="project" value="UniProtKB-SubCell"/>
</dbReference>
<dbReference type="GO" id="GO:0005509">
    <property type="term" value="F:calcium ion binding"/>
    <property type="evidence" value="ECO:0007669"/>
    <property type="project" value="InterPro"/>
</dbReference>
<dbReference type="PANTHER" id="PTHR23048:SF45">
    <property type="entry name" value="CALMODULIN LIKE 4"/>
    <property type="match status" value="1"/>
</dbReference>
<name>A0A9L0I3V8_EQUAS</name>
<comment type="subunit">
    <text evidence="6">Interacts with MYO7B; the interaction mediates the association of CALML4 with the IMAC/intermicrovillar adhesion complex. Interacts with MYO7A.</text>
</comment>
<dbReference type="SMART" id="SM00054">
    <property type="entry name" value="EFh"/>
    <property type="match status" value="4"/>
</dbReference>
<keyword evidence="3" id="KW-0677">Repeat</keyword>
<evidence type="ECO:0000256" key="5">
    <source>
        <dbReference type="ARBA" id="ARBA00054485"/>
    </source>
</evidence>
<sequence>MAAADLLLGPPPSLADFRLEAGRKGNREGASGSSEPRVAARGSTMVMEGLCHPARLTRDGGGRGAFTRPSLTVFLSLLQAKFLSQDQINDYKECFSLYDKQQRGKIKATDLLLVMRCLGASPTPGEVQRHLQTHGLDRNGELDFSTFLTIMHMQIKQEDPKKEILLAMLMADKEKKGYIMASELRSKLMQLGEKLTHKEVDELFREANIEPNGKVKYDEFIRKITIPVQDY</sequence>
<dbReference type="CDD" id="cd00051">
    <property type="entry name" value="EFh"/>
    <property type="match status" value="2"/>
</dbReference>
<accession>A0A9L0I3V8</accession>
<dbReference type="GO" id="GO:1904970">
    <property type="term" value="P:brush border assembly"/>
    <property type="evidence" value="ECO:0007669"/>
    <property type="project" value="Ensembl"/>
</dbReference>
<dbReference type="InterPro" id="IPR011992">
    <property type="entry name" value="EF-hand-dom_pair"/>
</dbReference>
<evidence type="ECO:0000256" key="2">
    <source>
        <dbReference type="ARBA" id="ARBA00009763"/>
    </source>
</evidence>
<evidence type="ECO:0000256" key="3">
    <source>
        <dbReference type="ARBA" id="ARBA00022737"/>
    </source>
</evidence>
<evidence type="ECO:0000259" key="8">
    <source>
        <dbReference type="PROSITE" id="PS50222"/>
    </source>
</evidence>
<dbReference type="GO" id="GO:0016460">
    <property type="term" value="C:myosin II complex"/>
    <property type="evidence" value="ECO:0007669"/>
    <property type="project" value="TreeGrafter"/>
</dbReference>
<evidence type="ECO:0000313" key="10">
    <source>
        <dbReference type="Proteomes" id="UP000694387"/>
    </source>
</evidence>
<evidence type="ECO:0000256" key="1">
    <source>
        <dbReference type="ARBA" id="ARBA00004105"/>
    </source>
</evidence>
<evidence type="ECO:0000313" key="9">
    <source>
        <dbReference type="Ensembl" id="ENSEASP00005034488.1"/>
    </source>
</evidence>
<gene>
    <name evidence="9" type="primary">CALML4</name>
</gene>
<protein>
    <recommendedName>
        <fullName evidence="7">Calmodulin-like protein 4</fullName>
    </recommendedName>
</protein>
<comment type="subcellular location">
    <subcellularLocation>
        <location evidence="1">Cell projection</location>
        <location evidence="1">Microvillus</location>
    </subcellularLocation>
</comment>
<feature type="domain" description="EF-hand" evidence="8">
    <location>
        <begin position="159"/>
        <end position="194"/>
    </location>
</feature>
<dbReference type="PANTHER" id="PTHR23048">
    <property type="entry name" value="MYOSIN LIGHT CHAIN 1, 3"/>
    <property type="match status" value="1"/>
</dbReference>
<comment type="function">
    <text evidence="5">As part of the intermicrovillar adhesion complex/IMAC plays a role in epithelial brush border differentiation, controlling microvilli organization and length. Acts as a light chain for MYO7B and is required for efficient targeting of the IMAC to the tips of border brush microvilli.</text>
</comment>
<keyword evidence="10" id="KW-1185">Reference proteome</keyword>
<reference evidence="9" key="3">
    <citation type="submission" date="2025-09" db="UniProtKB">
        <authorList>
            <consortium name="Ensembl"/>
        </authorList>
    </citation>
    <scope>IDENTIFICATION</scope>
</reference>
<dbReference type="InterPro" id="IPR002048">
    <property type="entry name" value="EF_hand_dom"/>
</dbReference>
<dbReference type="FunFam" id="1.10.238.10:FF:000191">
    <property type="entry name" value="Calmodulin like 4"/>
    <property type="match status" value="1"/>
</dbReference>
<dbReference type="PROSITE" id="PS50222">
    <property type="entry name" value="EF_HAND_2"/>
    <property type="match status" value="2"/>
</dbReference>
<organism evidence="9 10">
    <name type="scientific">Equus asinus</name>
    <name type="common">Donkey</name>
    <name type="synonym">Equus africanus asinus</name>
    <dbReference type="NCBI Taxonomy" id="9793"/>
    <lineage>
        <taxon>Eukaryota</taxon>
        <taxon>Metazoa</taxon>
        <taxon>Chordata</taxon>
        <taxon>Craniata</taxon>
        <taxon>Vertebrata</taxon>
        <taxon>Euteleostomi</taxon>
        <taxon>Mammalia</taxon>
        <taxon>Eutheria</taxon>
        <taxon>Laurasiatheria</taxon>
        <taxon>Perissodactyla</taxon>
        <taxon>Equidae</taxon>
        <taxon>Equus</taxon>
    </lineage>
</organism>
<evidence type="ECO:0000256" key="7">
    <source>
        <dbReference type="ARBA" id="ARBA00073015"/>
    </source>
</evidence>
<proteinExistence type="inferred from homology"/>
<evidence type="ECO:0000256" key="6">
    <source>
        <dbReference type="ARBA" id="ARBA00064623"/>
    </source>
</evidence>
<dbReference type="Ensembl" id="ENSEAST00005068845.1">
    <property type="protein sequence ID" value="ENSEASP00005034488.1"/>
    <property type="gene ID" value="ENSEASG00005033729.1"/>
</dbReference>
<dbReference type="SUPFAM" id="SSF47473">
    <property type="entry name" value="EF-hand"/>
    <property type="match status" value="1"/>
</dbReference>
<dbReference type="GeneTree" id="ENSGT00940000157859"/>
<reference evidence="9" key="2">
    <citation type="submission" date="2025-08" db="UniProtKB">
        <authorList>
            <consortium name="Ensembl"/>
        </authorList>
    </citation>
    <scope>IDENTIFICATION</scope>
</reference>
<feature type="domain" description="EF-hand" evidence="8">
    <location>
        <begin position="86"/>
        <end position="121"/>
    </location>
</feature>